<dbReference type="InterPro" id="IPR041267">
    <property type="entry name" value="NLRP_HD2"/>
</dbReference>
<dbReference type="InterPro" id="IPR027417">
    <property type="entry name" value="P-loop_NTPase"/>
</dbReference>
<feature type="region of interest" description="Disordered" evidence="7">
    <location>
        <begin position="1"/>
        <end position="77"/>
    </location>
</feature>
<dbReference type="FunFam" id="3.40.50.300:FF:000210">
    <property type="entry name" value="Si:dkey-16p6.1"/>
    <property type="match status" value="1"/>
</dbReference>
<evidence type="ECO:0000259" key="8">
    <source>
        <dbReference type="PROSITE" id="PS50837"/>
    </source>
</evidence>
<dbReference type="Gene3D" id="3.40.50.300">
    <property type="entry name" value="P-loop containing nucleotide triphosphate hydrolases"/>
    <property type="match status" value="1"/>
</dbReference>
<evidence type="ECO:0000256" key="3">
    <source>
        <dbReference type="ARBA" id="ARBA00022614"/>
    </source>
</evidence>
<dbReference type="SUPFAM" id="SSF52047">
    <property type="entry name" value="RNI-like"/>
    <property type="match status" value="2"/>
</dbReference>
<protein>
    <recommendedName>
        <fullName evidence="8">NACHT domain-containing protein</fullName>
    </recommendedName>
</protein>
<keyword evidence="5" id="KW-0547">Nucleotide-binding</keyword>
<dbReference type="GO" id="GO:0005524">
    <property type="term" value="F:ATP binding"/>
    <property type="evidence" value="ECO:0007669"/>
    <property type="project" value="UniProtKB-KW"/>
</dbReference>
<sequence>MSLCGDSEEEDTGPHQTHRPESPLSSCVSMKSDGSMDRPPDFSGDSTPCDHSVWRTGTHTAPSGHQNLITNDPTINRSRDTSLWDSVSKMSLCGDGEEGDTGPHQTHRPEFPVSSCVSMNSDWTMDLPLNFSGDSTPFDQSLWRTGTHTAPSGHQNLITNDPTINRSRDTNPDVVLQRVLETHKSSMKRKVEHICEGIINPENQTLLKSIYTELYITEGQSEGVNKEHEVQQIEAAVRIRRQDTPINCNDIFKPSPGQEKHIRIVMTKGVAGIGKTVSVHKFILDWAEGAANQDVDFIFLLPFRGMNLVKDEGYSLHRLLLVFHPELQGLKDTQKYEGCKMIFIFDGLDESRIQLNFHIQEQKLCDVTQTSSVGVVITNLIQGNLLPSALIWITSRPAAANQIPAERISQVTEVRGFNDPQKEEFFRKKIRDETQANKIISHMKTSRSLYIMCHIPVFCWISATVLQEVLPHDDSKEIPRTLTEMFTHFLIIQTNMKNQKYDERSEMDRQKLLQSNKEDLLKLAKLAFNQLEKGNLLFYEEDLRECGIDVTAASVYSGMCTEIFKEESVFQQKKIYCFVHLTIQEFLAAFWVIYCYVSNNMEELETFLTRQKKVSLDDLLKAAIDKSLQSENGHLDLYLRFLLGISLESNQELLQGLLPQTESSSESLQRTSQYIKEKLINQNKPHNVVLTKLSGKKNISTERAMNLLLCLLEMKDSSLHEEIDVLVKSGKNLSPAHCSVLAYMILVSEDVLDEFDLKKYKTDDIGRERLMIAVRNCRTARLGGCNLTASSCKTVAAALQSPDSHLTDLDLSYNEILDSGVKHICVGLEFSCCKLENLRLQRCSLSAVSCSALSSALRSNSHLRLLDLSINNLQDSGVELLSTALRDQHCTLETLQLQCCSLSAGCCSALSSALRSNSSRLRLLDLSNNNLQNSGVELLSTALEDPHCKLETLQLWRCKLSAGCCSALSSALRSNSSCLRILDLSINNLQDSGVKLLSTALEDPHCKLETLLLRRCSLSAGCCSALSSALRSNSSRLRLLDLSYNNLQDSGVELLSTALEDPHCKLKDLLLYDCSFSALSCSALSSALRSNSSRLRLLDLSYNNLQDSGVKLLSTALEDPHCKLENLLLRRCSLSAVSCSALSSALRSNSSHLRLLDLSDNNLQDSGVELLSTALEDPHCKLEKLRTDRGEFVRRR</sequence>
<keyword evidence="6" id="KW-0067">ATP-binding</keyword>
<evidence type="ECO:0000256" key="2">
    <source>
        <dbReference type="ARBA" id="ARBA00022490"/>
    </source>
</evidence>
<dbReference type="InterPro" id="IPR032675">
    <property type="entry name" value="LRR_dom_sf"/>
</dbReference>
<dbReference type="GeneTree" id="ENSGT01150000286911"/>
<dbReference type="Pfam" id="PF17779">
    <property type="entry name" value="WHD_NOD2"/>
    <property type="match status" value="1"/>
</dbReference>
<evidence type="ECO:0000256" key="1">
    <source>
        <dbReference type="ARBA" id="ARBA00004496"/>
    </source>
</evidence>
<dbReference type="Pfam" id="PF13516">
    <property type="entry name" value="LRR_6"/>
    <property type="match status" value="7"/>
</dbReference>
<evidence type="ECO:0000313" key="9">
    <source>
        <dbReference type="Ensembl" id="ENSDCDP00010010287.1"/>
    </source>
</evidence>
<dbReference type="Pfam" id="PF17776">
    <property type="entry name" value="NLRC4_HD2"/>
    <property type="match status" value="1"/>
</dbReference>
<dbReference type="SMART" id="SM01288">
    <property type="entry name" value="FISNA"/>
    <property type="match status" value="1"/>
</dbReference>
<feature type="compositionally biased region" description="Polar residues" evidence="7">
    <location>
        <begin position="55"/>
        <end position="76"/>
    </location>
</feature>
<dbReference type="InterPro" id="IPR051261">
    <property type="entry name" value="NLR"/>
</dbReference>
<reference evidence="9" key="3">
    <citation type="submission" date="2025-09" db="UniProtKB">
        <authorList>
            <consortium name="Ensembl"/>
        </authorList>
    </citation>
    <scope>IDENTIFICATION</scope>
</reference>
<dbReference type="Proteomes" id="UP000694580">
    <property type="component" value="Chromosome 2"/>
</dbReference>
<accession>A0AAY4AN66</accession>
<name>A0AAY4AN66_9TELE</name>
<keyword evidence="4" id="KW-0677">Repeat</keyword>
<organism evidence="9 10">
    <name type="scientific">Denticeps clupeoides</name>
    <name type="common">denticle herring</name>
    <dbReference type="NCBI Taxonomy" id="299321"/>
    <lineage>
        <taxon>Eukaryota</taxon>
        <taxon>Metazoa</taxon>
        <taxon>Chordata</taxon>
        <taxon>Craniata</taxon>
        <taxon>Vertebrata</taxon>
        <taxon>Euteleostomi</taxon>
        <taxon>Actinopterygii</taxon>
        <taxon>Neopterygii</taxon>
        <taxon>Teleostei</taxon>
        <taxon>Clupei</taxon>
        <taxon>Clupeiformes</taxon>
        <taxon>Denticipitoidei</taxon>
        <taxon>Denticipitidae</taxon>
        <taxon>Denticeps</taxon>
    </lineage>
</organism>
<dbReference type="InterPro" id="IPR001611">
    <property type="entry name" value="Leu-rich_rpt"/>
</dbReference>
<dbReference type="Pfam" id="PF14484">
    <property type="entry name" value="FISNA"/>
    <property type="match status" value="1"/>
</dbReference>
<dbReference type="PROSITE" id="PS51450">
    <property type="entry name" value="LRR"/>
    <property type="match status" value="1"/>
</dbReference>
<evidence type="ECO:0000256" key="7">
    <source>
        <dbReference type="SAM" id="MobiDB-lite"/>
    </source>
</evidence>
<dbReference type="GO" id="GO:0005737">
    <property type="term" value="C:cytoplasm"/>
    <property type="evidence" value="ECO:0007669"/>
    <property type="project" value="UniProtKB-SubCell"/>
</dbReference>
<feature type="region of interest" description="Disordered" evidence="7">
    <location>
        <begin position="147"/>
        <end position="169"/>
    </location>
</feature>
<keyword evidence="3" id="KW-0433">Leucine-rich repeat</keyword>
<feature type="compositionally biased region" description="Acidic residues" evidence="7">
    <location>
        <begin position="1"/>
        <end position="11"/>
    </location>
</feature>
<keyword evidence="10" id="KW-1185">Reference proteome</keyword>
<evidence type="ECO:0000256" key="6">
    <source>
        <dbReference type="ARBA" id="ARBA00022840"/>
    </source>
</evidence>
<gene>
    <name evidence="9" type="primary">LOC114784941</name>
</gene>
<dbReference type="Ensembl" id="ENSDCDT00010010785.1">
    <property type="protein sequence ID" value="ENSDCDP00010010287.1"/>
    <property type="gene ID" value="ENSDCDG00010004563.1"/>
</dbReference>
<feature type="compositionally biased region" description="Polar residues" evidence="7">
    <location>
        <begin position="147"/>
        <end position="165"/>
    </location>
</feature>
<dbReference type="SMART" id="SM00368">
    <property type="entry name" value="LRR_RI"/>
    <property type="match status" value="14"/>
</dbReference>
<dbReference type="PROSITE" id="PS50837">
    <property type="entry name" value="NACHT"/>
    <property type="match status" value="1"/>
</dbReference>
<dbReference type="Gene3D" id="3.80.10.10">
    <property type="entry name" value="Ribonuclease Inhibitor"/>
    <property type="match status" value="3"/>
</dbReference>
<reference evidence="9" key="2">
    <citation type="submission" date="2025-08" db="UniProtKB">
        <authorList>
            <consortium name="Ensembl"/>
        </authorList>
    </citation>
    <scope>IDENTIFICATION</scope>
</reference>
<dbReference type="Pfam" id="PF05729">
    <property type="entry name" value="NACHT"/>
    <property type="match status" value="1"/>
</dbReference>
<keyword evidence="2" id="KW-0963">Cytoplasm</keyword>
<dbReference type="InterPro" id="IPR041075">
    <property type="entry name" value="NOD1/2_WH"/>
</dbReference>
<dbReference type="InterPro" id="IPR029495">
    <property type="entry name" value="NACHT-assoc"/>
</dbReference>
<comment type="subcellular location">
    <subcellularLocation>
        <location evidence="1">Cytoplasm</location>
    </subcellularLocation>
</comment>
<dbReference type="PANTHER" id="PTHR24106">
    <property type="entry name" value="NACHT, LRR AND CARD DOMAINS-CONTAINING"/>
    <property type="match status" value="1"/>
</dbReference>
<proteinExistence type="predicted"/>
<feature type="domain" description="NACHT" evidence="8">
    <location>
        <begin position="263"/>
        <end position="399"/>
    </location>
</feature>
<dbReference type="AlphaFoldDB" id="A0AAY4AN66"/>
<dbReference type="InterPro" id="IPR007111">
    <property type="entry name" value="NACHT_NTPase"/>
</dbReference>
<evidence type="ECO:0000256" key="4">
    <source>
        <dbReference type="ARBA" id="ARBA00022737"/>
    </source>
</evidence>
<evidence type="ECO:0000256" key="5">
    <source>
        <dbReference type="ARBA" id="ARBA00022741"/>
    </source>
</evidence>
<reference evidence="9 10" key="1">
    <citation type="submission" date="2020-06" db="EMBL/GenBank/DDBJ databases">
        <authorList>
            <consortium name="Wellcome Sanger Institute Data Sharing"/>
        </authorList>
    </citation>
    <scope>NUCLEOTIDE SEQUENCE [LARGE SCALE GENOMIC DNA]</scope>
</reference>
<evidence type="ECO:0000313" key="10">
    <source>
        <dbReference type="Proteomes" id="UP000694580"/>
    </source>
</evidence>